<evidence type="ECO:0000313" key="2">
    <source>
        <dbReference type="Proteomes" id="UP000638188"/>
    </source>
</evidence>
<evidence type="ECO:0000313" key="1">
    <source>
        <dbReference type="EMBL" id="GGC87410.1"/>
    </source>
</evidence>
<comment type="caution">
    <text evidence="1">The sequence shown here is derived from an EMBL/GenBank/DDBJ whole genome shotgun (WGS) entry which is preliminary data.</text>
</comment>
<keyword evidence="2" id="KW-1185">Reference proteome</keyword>
<dbReference type="EMBL" id="BMFF01000001">
    <property type="protein sequence ID" value="GGC87410.1"/>
    <property type="molecule type" value="Genomic_DNA"/>
</dbReference>
<accession>A0ABQ1P179</accession>
<dbReference type="Proteomes" id="UP000638188">
    <property type="component" value="Unassembled WGS sequence"/>
</dbReference>
<dbReference type="RefSeq" id="WP_150277521.1">
    <property type="nucleotide sequence ID" value="NZ_BMFF01000001.1"/>
</dbReference>
<reference evidence="2" key="1">
    <citation type="journal article" date="2019" name="Int. J. Syst. Evol. Microbiol.">
        <title>The Global Catalogue of Microorganisms (GCM) 10K type strain sequencing project: providing services to taxonomists for standard genome sequencing and annotation.</title>
        <authorList>
            <consortium name="The Broad Institute Genomics Platform"/>
            <consortium name="The Broad Institute Genome Sequencing Center for Infectious Disease"/>
            <person name="Wu L."/>
            <person name="Ma J."/>
        </authorList>
    </citation>
    <scope>NUCLEOTIDE SEQUENCE [LARGE SCALE GENOMIC DNA]</scope>
    <source>
        <strain evidence="2">CGMCC 1.12482</strain>
    </source>
</reference>
<proteinExistence type="predicted"/>
<organism evidence="1 2">
    <name type="scientific">Halopseudomonas salina</name>
    <dbReference type="NCBI Taxonomy" id="1323744"/>
    <lineage>
        <taxon>Bacteria</taxon>
        <taxon>Pseudomonadati</taxon>
        <taxon>Pseudomonadota</taxon>
        <taxon>Gammaproteobacteria</taxon>
        <taxon>Pseudomonadales</taxon>
        <taxon>Pseudomonadaceae</taxon>
        <taxon>Halopseudomonas</taxon>
    </lineage>
</organism>
<sequence>MKVTLTTRNVQQAREDLGKLNRRIDPVVRGTCNTTVTTVRKTELLPDLSRIIGGGRRNINRRLIIKRAGSKRTNARIIPSSSGVLVEQYKKWGFNAVDPTRAIVWVQGITGRKIAAGFVNPKGSKRKPLRTESRRTASVGKLGGAQRTYRYGTAKPEPALGPSVAYWFHLMMTGARLSKIQTILVNEFDRRLQAEIAKGIRTPTRRK</sequence>
<gene>
    <name evidence="1" type="ORF">GCM10007418_03950</name>
</gene>
<name>A0ABQ1P179_9GAMM</name>
<protein>
    <submittedName>
        <fullName evidence="1">Uncharacterized protein</fullName>
    </submittedName>
</protein>